<dbReference type="OrthoDB" id="537968at2759"/>
<evidence type="ECO:0000313" key="9">
    <source>
        <dbReference type="Proteomes" id="UP000006906"/>
    </source>
</evidence>
<dbReference type="SMART" id="SM00368">
    <property type="entry name" value="LRR_RI"/>
    <property type="match status" value="7"/>
</dbReference>
<dbReference type="GeneID" id="5728207"/>
<keyword evidence="4" id="KW-0677">Repeat</keyword>
<feature type="compositionally biased region" description="Basic and acidic residues" evidence="5">
    <location>
        <begin position="57"/>
        <end position="67"/>
    </location>
</feature>
<name>A0A2K3D9F4_CHLRE</name>
<dbReference type="Proteomes" id="UP000006906">
    <property type="component" value="Chromosome 10"/>
</dbReference>
<gene>
    <name evidence="8" type="ORF">CHLRE_10g424600v5</name>
</gene>
<dbReference type="PANTHER" id="PTHR24113:SF12">
    <property type="entry name" value="RAN GTPASE-ACTIVATING PROTEIN 1"/>
    <property type="match status" value="1"/>
</dbReference>
<accession>A0A2K3D9F4</accession>
<feature type="compositionally biased region" description="Gly residues" evidence="5">
    <location>
        <begin position="920"/>
        <end position="936"/>
    </location>
</feature>
<keyword evidence="6" id="KW-0812">Transmembrane</keyword>
<evidence type="ECO:0000256" key="5">
    <source>
        <dbReference type="SAM" id="MobiDB-lite"/>
    </source>
</evidence>
<evidence type="ECO:0000313" key="8">
    <source>
        <dbReference type="EMBL" id="PNW77156.1"/>
    </source>
</evidence>
<keyword evidence="9" id="KW-1185">Reference proteome</keyword>
<feature type="compositionally biased region" description="Low complexity" evidence="5">
    <location>
        <begin position="137"/>
        <end position="154"/>
    </location>
</feature>
<evidence type="ECO:0000256" key="3">
    <source>
        <dbReference type="ARBA" id="ARBA00022614"/>
    </source>
</evidence>
<feature type="compositionally biased region" description="Basic and acidic residues" evidence="5">
    <location>
        <begin position="822"/>
        <end position="845"/>
    </location>
</feature>
<dbReference type="InterPro" id="IPR032675">
    <property type="entry name" value="LRR_dom_sf"/>
</dbReference>
<proteinExistence type="predicted"/>
<feature type="compositionally biased region" description="Low complexity" evidence="5">
    <location>
        <begin position="445"/>
        <end position="456"/>
    </location>
</feature>
<dbReference type="GO" id="GO:0005096">
    <property type="term" value="F:GTPase activator activity"/>
    <property type="evidence" value="ECO:0007669"/>
    <property type="project" value="UniProtKB-KW"/>
</dbReference>
<evidence type="ECO:0000256" key="1">
    <source>
        <dbReference type="ARBA" id="ARBA00004430"/>
    </source>
</evidence>
<protein>
    <recommendedName>
        <fullName evidence="7">DUF4476 domain-containing protein</fullName>
    </recommendedName>
</protein>
<evidence type="ECO:0000259" key="7">
    <source>
        <dbReference type="Pfam" id="PF14771"/>
    </source>
</evidence>
<reference evidence="8 9" key="1">
    <citation type="journal article" date="2007" name="Science">
        <title>The Chlamydomonas genome reveals the evolution of key animal and plant functions.</title>
        <authorList>
            <person name="Merchant S.S."/>
            <person name="Prochnik S.E."/>
            <person name="Vallon O."/>
            <person name="Harris E.H."/>
            <person name="Karpowicz S.J."/>
            <person name="Witman G.B."/>
            <person name="Terry A."/>
            <person name="Salamov A."/>
            <person name="Fritz-Laylin L.K."/>
            <person name="Marechal-Drouard L."/>
            <person name="Marshall W.F."/>
            <person name="Qu L.H."/>
            <person name="Nelson D.R."/>
            <person name="Sanderfoot A.A."/>
            <person name="Spalding M.H."/>
            <person name="Kapitonov V.V."/>
            <person name="Ren Q."/>
            <person name="Ferris P."/>
            <person name="Lindquist E."/>
            <person name="Shapiro H."/>
            <person name="Lucas S.M."/>
            <person name="Grimwood J."/>
            <person name="Schmutz J."/>
            <person name="Cardol P."/>
            <person name="Cerutti H."/>
            <person name="Chanfreau G."/>
            <person name="Chen C.L."/>
            <person name="Cognat V."/>
            <person name="Croft M.T."/>
            <person name="Dent R."/>
            <person name="Dutcher S."/>
            <person name="Fernandez E."/>
            <person name="Fukuzawa H."/>
            <person name="Gonzalez-Ballester D."/>
            <person name="Gonzalez-Halphen D."/>
            <person name="Hallmann A."/>
            <person name="Hanikenne M."/>
            <person name="Hippler M."/>
            <person name="Inwood W."/>
            <person name="Jabbari K."/>
            <person name="Kalanon M."/>
            <person name="Kuras R."/>
            <person name="Lefebvre P.A."/>
            <person name="Lemaire S.D."/>
            <person name="Lobanov A.V."/>
            <person name="Lohr M."/>
            <person name="Manuell A."/>
            <person name="Meier I."/>
            <person name="Mets L."/>
            <person name="Mittag M."/>
            <person name="Mittelmeier T."/>
            <person name="Moroney J.V."/>
            <person name="Moseley J."/>
            <person name="Napoli C."/>
            <person name="Nedelcu A.M."/>
            <person name="Niyogi K."/>
            <person name="Novoselov S.V."/>
            <person name="Paulsen I.T."/>
            <person name="Pazour G."/>
            <person name="Purton S."/>
            <person name="Ral J.P."/>
            <person name="Riano-Pachon D.M."/>
            <person name="Riekhof W."/>
            <person name="Rymarquis L."/>
            <person name="Schroda M."/>
            <person name="Stern D."/>
            <person name="Umen J."/>
            <person name="Willows R."/>
            <person name="Wilson N."/>
            <person name="Zimmer S.L."/>
            <person name="Allmer J."/>
            <person name="Balk J."/>
            <person name="Bisova K."/>
            <person name="Chen C.J."/>
            <person name="Elias M."/>
            <person name="Gendler K."/>
            <person name="Hauser C."/>
            <person name="Lamb M.R."/>
            <person name="Ledford H."/>
            <person name="Long J.C."/>
            <person name="Minagawa J."/>
            <person name="Page M.D."/>
            <person name="Pan J."/>
            <person name="Pootakham W."/>
            <person name="Roje S."/>
            <person name="Rose A."/>
            <person name="Stahlberg E."/>
            <person name="Terauchi A.M."/>
            <person name="Yang P."/>
            <person name="Ball S."/>
            <person name="Bowler C."/>
            <person name="Dieckmann C.L."/>
            <person name="Gladyshev V.N."/>
            <person name="Green P."/>
            <person name="Jorgensen R."/>
            <person name="Mayfield S."/>
            <person name="Mueller-Roeber B."/>
            <person name="Rajamani S."/>
            <person name="Sayre R.T."/>
            <person name="Brokstein P."/>
            <person name="Dubchak I."/>
            <person name="Goodstein D."/>
            <person name="Hornick L."/>
            <person name="Huang Y.W."/>
            <person name="Jhaveri J."/>
            <person name="Luo Y."/>
            <person name="Martinez D."/>
            <person name="Ngau W.C."/>
            <person name="Otillar B."/>
            <person name="Poliakov A."/>
            <person name="Porter A."/>
            <person name="Szajkowski L."/>
            <person name="Werner G."/>
            <person name="Zhou K."/>
            <person name="Grigoriev I.V."/>
            <person name="Rokhsar D.S."/>
            <person name="Grossman A.R."/>
        </authorList>
    </citation>
    <scope>NUCLEOTIDE SEQUENCE [LARGE SCALE GENOMIC DNA]</scope>
    <source>
        <strain evidence="9">CC-503</strain>
    </source>
</reference>
<organism evidence="8 9">
    <name type="scientific">Chlamydomonas reinhardtii</name>
    <name type="common">Chlamydomonas smithii</name>
    <dbReference type="NCBI Taxonomy" id="3055"/>
    <lineage>
        <taxon>Eukaryota</taxon>
        <taxon>Viridiplantae</taxon>
        <taxon>Chlorophyta</taxon>
        <taxon>core chlorophytes</taxon>
        <taxon>Chlorophyceae</taxon>
        <taxon>CS clade</taxon>
        <taxon>Chlamydomonadales</taxon>
        <taxon>Chlamydomonadaceae</taxon>
        <taxon>Chlamydomonas</taxon>
    </lineage>
</organism>
<dbReference type="GO" id="GO:0005930">
    <property type="term" value="C:axoneme"/>
    <property type="evidence" value="ECO:0007669"/>
    <property type="project" value="UniProtKB-SubCell"/>
</dbReference>
<dbReference type="InterPro" id="IPR027038">
    <property type="entry name" value="RanGap"/>
</dbReference>
<evidence type="ECO:0000256" key="6">
    <source>
        <dbReference type="SAM" id="Phobius"/>
    </source>
</evidence>
<comment type="subcellular location">
    <subcellularLocation>
        <location evidence="1">Cytoplasm</location>
        <location evidence="1">Cytoskeleton</location>
        <location evidence="1">Cilium axoneme</location>
    </subcellularLocation>
</comment>
<dbReference type="Gene3D" id="3.80.10.10">
    <property type="entry name" value="Ribonuclease Inhibitor"/>
    <property type="match status" value="3"/>
</dbReference>
<dbReference type="RefSeq" id="XP_042919926.1">
    <property type="nucleotide sequence ID" value="XM_043066529.1"/>
</dbReference>
<feature type="compositionally biased region" description="Polar residues" evidence="5">
    <location>
        <begin position="91"/>
        <end position="100"/>
    </location>
</feature>
<feature type="region of interest" description="Disordered" evidence="5">
    <location>
        <begin position="264"/>
        <end position="288"/>
    </location>
</feature>
<sequence>MSSPPKKSVHLAEEFSASFHEGHVTRNASVASSVGMLSRLAFATDGLPDRPVSMWRDAPDNRGERVTDQPSTSGVSPSARQRQQAGRRQLHTQPAVSNSPGGRRGPSNLTRLLPDIRGGAKPHSTPSSPVGARGSHGPLPSLASGGPGGTSTALHRTSLNGSAGTSDPGFIAGATVAGPIAAHSHSHGHGHGYGSAAGAGGAGGAGVLKTASAAAAQFALAGGNLFSAAAINYNAPPSPAVRVSISGEAAGPGTSAGGAAAGLLRGAASPEPGGAAAGSPSRTGTAGALAAESSALGGAEGGGEEDEEGALAAGVDDDDEVMMAENPRLRGRLVALPNILCRSANGDVFLVELGNVQAMLAKKDIGDEGIGILGRITPSLVPGGAANMRRRRQARQAAVAAAMDGDDDDLMGGGGTDGEGGRGGLARSLSIMSRTSQGQGGGGRTARSGARSARGPRSGRDVAMEAEVLRHVAATEAAVEVKRAQLEADWRAGRADGVSAAVVAREVEEAKRAAAIEFAVHVFVPHKLAAMALNMRAPPAVEKDKEGAKEADASHSFNAPAAVPGGGATFGAGFRAGQPTGLGTVVAGPSGGWGKMQAGLDRMYERLPFLPAWADAVRRLRKDDVLGWDDLLGGGVSGGVGGGGGGGGGGTGGSGVYVKGRNEHQGTNIYVLKCQELGVTPSTQVVQQLAAADANMGHCNLGRQGAAALRHALSANVTITHLNLCDNQLDSTAVQDVLAGLYNATMAKHPQARKLLERRLQPQAASGSGATGDGGGAGGGGDAGGGGAEGGGKGGKKTYLPQPSRKAPGDLMVRLIPSSLAKEQEQRRHTEEERVRAEEAARAAEEEAEAAAAVASNAAAAGGLADAPEWLRIINDPARLAALDVARTRNQSRGGSRGLMGGSPAAGSNRARSPDLPARRGGGGAAGGGGGPGGGPRITSLTSLITSMDLSENPLGLNGVRAIADLLDPTLTPYQFLKHLWLNKCGIPEAGGRALGAALARGNTTLSVLGLSNNGLGNKTAAVLGELLAGSCGLEELDLSWNQIKADGAAALAAGLAQNNKLARLNLSWNGLENGGVCALGAMLGRNDCLSWLDLTNTRMGAEACLMLSEGIKSNHTLEVLILNGNSVGDDGARFLMDALKANTSLQYLGLQGSNMSAAARGHSGANAFNPLSPDGSYVLNLSHGPDRAVAQQLCELDAASGGGDLMKNIRLNDKNVASCRAMKWPDCLPTSGMLTCDFVSKRASKALAVMEAKKFNALAAQFGAGTMSDKEKLGLVEVMAPFNYLYCHQAATLLRTFTIGDEMVMAAALLFSRCADLEDSITALSDALKADTSQDSLHEALGWYSYVRFSNPTGHYELNLCSKVHQALATRLKDVAYSEPVEALNWVNVIHDMYTTSTKVPNNFGPPEGWKGLVPHSGTLSFDYVSGVCVPEDTPPVSDALLAEVLQHDLGIPLDAQGAPVPCRDAAAASEQVARLRPLVANMAFTAAQVRRLVEAFEAPPHRVEVLVVCFCLITDRRNLWSLLYGLSPLEQAMAMWRLGPAHVFDRAHPTGHYILDLANPQHEAVAHKLVELSLAQPELPNFWNIRINGAPRAVHENRNMWGTFTSETASPFMEFDFIGADGFEVLGRSKQEVDALGPGDRLDLRTKQARRMELSRLKAMYAYYEDGSGWGRPAWCSRPQLMRPLADKAPWQAAWDRMMRVLLRFDLRCGGMEGDSPLEDMFFTTTGGEEALTADQYEALLRDWGYGRLEVAFMREAFDAAGRHATPADGPAYKPVQVVPGGGGAVSTSGGVLGSVSGAATPAGVLSRAASAHPGAASMAGGVGGVGGEGAGGGIPESPGAALLGLPGAVAGAAGAGAAQQPIPNMVVDFPTFVRIFMAEPPRALRFMVAATAVVAAAGVAAAAAAAKSVRGRAKGR</sequence>
<dbReference type="Pfam" id="PF14771">
    <property type="entry name" value="DUF4476"/>
    <property type="match status" value="1"/>
</dbReference>
<feature type="region of interest" description="Disordered" evidence="5">
    <location>
        <begin position="887"/>
        <end position="938"/>
    </location>
</feature>
<feature type="region of interest" description="Disordered" evidence="5">
    <location>
        <begin position="760"/>
        <end position="848"/>
    </location>
</feature>
<feature type="compositionally biased region" description="Polar residues" evidence="5">
    <location>
        <begin position="155"/>
        <end position="165"/>
    </location>
</feature>
<dbReference type="Gramene" id="PNW77156">
    <property type="protein sequence ID" value="PNW77156"/>
    <property type="gene ID" value="CHLRE_10g424600v5"/>
</dbReference>
<keyword evidence="2" id="KW-0343">GTPase activation</keyword>
<dbReference type="EMBL" id="CM008971">
    <property type="protein sequence ID" value="PNW77156.1"/>
    <property type="molecule type" value="Genomic_DNA"/>
</dbReference>
<feature type="region of interest" description="Disordered" evidence="5">
    <location>
        <begin position="402"/>
        <end position="460"/>
    </location>
</feature>
<dbReference type="Pfam" id="PF13516">
    <property type="entry name" value="LRR_6"/>
    <property type="match status" value="3"/>
</dbReference>
<evidence type="ECO:0000256" key="2">
    <source>
        <dbReference type="ARBA" id="ARBA00022468"/>
    </source>
</evidence>
<dbReference type="KEGG" id="cre:CHLRE_10g424600v5"/>
<evidence type="ECO:0000256" key="4">
    <source>
        <dbReference type="ARBA" id="ARBA00022737"/>
    </source>
</evidence>
<keyword evidence="6" id="KW-1133">Transmembrane helix</keyword>
<dbReference type="ExpressionAtlas" id="A0A2K3D9F4">
    <property type="expression patterns" value="baseline"/>
</dbReference>
<dbReference type="InParanoid" id="A0A2K3D9F4"/>
<feature type="transmembrane region" description="Helical" evidence="6">
    <location>
        <begin position="1886"/>
        <end position="1909"/>
    </location>
</feature>
<dbReference type="PANTHER" id="PTHR24113">
    <property type="entry name" value="RAN GTPASE-ACTIVATING PROTEIN 1"/>
    <property type="match status" value="1"/>
</dbReference>
<feature type="compositionally biased region" description="Gly residues" evidence="5">
    <location>
        <begin position="769"/>
        <end position="793"/>
    </location>
</feature>
<feature type="compositionally biased region" description="Polar residues" evidence="5">
    <location>
        <begin position="68"/>
        <end position="78"/>
    </location>
</feature>
<feature type="compositionally biased region" description="Gly residues" evidence="5">
    <location>
        <begin position="411"/>
        <end position="424"/>
    </location>
</feature>
<keyword evidence="6" id="KW-0472">Membrane</keyword>
<feature type="domain" description="DUF4476" evidence="7">
    <location>
        <begin position="1251"/>
        <end position="1341"/>
    </location>
</feature>
<dbReference type="InterPro" id="IPR001611">
    <property type="entry name" value="Leu-rich_rpt"/>
</dbReference>
<keyword evidence="3" id="KW-0433">Leucine-rich repeat</keyword>
<dbReference type="InterPro" id="IPR028011">
    <property type="entry name" value="DUF4476"/>
</dbReference>
<feature type="region of interest" description="Disordered" evidence="5">
    <location>
        <begin position="43"/>
        <end position="166"/>
    </location>
</feature>
<dbReference type="SUPFAM" id="SSF52047">
    <property type="entry name" value="RNI-like"/>
    <property type="match status" value="1"/>
</dbReference>